<reference evidence="5" key="1">
    <citation type="submission" date="2019-04" db="EMBL/GenBank/DDBJ databases">
        <title>Sequencing of skin fungus with MAO and IRED activity.</title>
        <authorList>
            <person name="Marsaioli A.J."/>
            <person name="Bonatto J.M.C."/>
            <person name="Reis Junior O."/>
        </authorList>
    </citation>
    <scope>NUCLEOTIDE SEQUENCE</scope>
    <source>
        <strain evidence="5">30M1</strain>
    </source>
</reference>
<dbReference type="AlphaFoldDB" id="A0A9P4TLW9"/>
<evidence type="ECO:0000256" key="1">
    <source>
        <dbReference type="ARBA" id="ARBA00022737"/>
    </source>
</evidence>
<feature type="domain" description="Clr5" evidence="4">
    <location>
        <begin position="206"/>
        <end position="257"/>
    </location>
</feature>
<accession>A0A9P4TLW9</accession>
<sequence length="781" mass="87497">MYKTEDGKKKFSFTRFIWNTVPNLAGAPQDTDLSTQEEDLAFLHQLSEPEPLVLSADVFAHAGVTSETRISASIHKALIKNGVLEQGSPAVHTDKITKHFANQVPEITSHAQKKLINFLFFWEEEGQRWRKLQGEQEELKVVIAEEKGSGGNVGTYEKRLAEVEGEMQLRPSMRSRQAQENTQLPGEFSPIYQLASILRAPFIGTMTKDWDSVQDEIKELSFNQKRSLEDVKELMERKHKFRASTRAYRMKLKEWGLMRHQRRKARPQTDRTDSIEREVSNGQSENSPGSAEPMSVDSGSLDHRTRIGGWQITPNLQPSVEVPSWMKEIPVVPDSVQDMLQCILDRDSEKLEALLMEHVDDVNRPVGLPFEPSNGRFAKHQALGQMVLMQHPNQTLLDIASGMPNGPSVWVLVTYGAQGSTHPLGFDLALHNAIRNGRQYNVQALCISDRSDVNGLDESSWKPLLQAVSWTGPEVVSILLKRGARVDDLGSSPFDSGTYTALQLCLELIAKEYHNETVRSRCNDNSKLLLKAGAGIHVLSPRGITTSLFEKFIEPWRGCEHWFMNLSVSDMDCLNLFVEMGADLSAKFSGCPCAADSSDTFAHQALWHSPPCLSRRVVSSYSHENPTSGTLLLHEVLEKCAAANRHCAEALEDIETLLARGVNPNTLDNRGMTPLRRCIEHSPAVDVLAMTQKLLDGGADPEFEDIEEMQPYAIAALELPDPMRHEVLQAMLTKMQGQGTCTRDDRTYRWEAGLFPIPESPSYQQVLSCTQPDGDFRLSMQ</sequence>
<keyword evidence="2" id="KW-0040">ANK repeat</keyword>
<gene>
    <name evidence="5" type="ORF">E8E13_002701</name>
</gene>
<evidence type="ECO:0000313" key="5">
    <source>
        <dbReference type="EMBL" id="KAF3008432.1"/>
    </source>
</evidence>
<comment type="caution">
    <text evidence="5">The sequence shown here is derived from an EMBL/GenBank/DDBJ whole genome shotgun (WGS) entry which is preliminary data.</text>
</comment>
<organism evidence="5 6">
    <name type="scientific">Curvularia kusanoi</name>
    <name type="common">Cochliobolus kusanoi</name>
    <dbReference type="NCBI Taxonomy" id="90978"/>
    <lineage>
        <taxon>Eukaryota</taxon>
        <taxon>Fungi</taxon>
        <taxon>Dikarya</taxon>
        <taxon>Ascomycota</taxon>
        <taxon>Pezizomycotina</taxon>
        <taxon>Dothideomycetes</taxon>
        <taxon>Pleosporomycetidae</taxon>
        <taxon>Pleosporales</taxon>
        <taxon>Pleosporineae</taxon>
        <taxon>Pleosporaceae</taxon>
        <taxon>Curvularia</taxon>
    </lineage>
</organism>
<dbReference type="PANTHER" id="PTHR24189:SF50">
    <property type="entry name" value="ANKYRIN REPEAT AND SOCS BOX PROTEIN 2"/>
    <property type="match status" value="1"/>
</dbReference>
<dbReference type="Gene3D" id="1.25.40.20">
    <property type="entry name" value="Ankyrin repeat-containing domain"/>
    <property type="match status" value="2"/>
</dbReference>
<dbReference type="Pfam" id="PF14420">
    <property type="entry name" value="Clr5"/>
    <property type="match status" value="1"/>
</dbReference>
<feature type="compositionally biased region" description="Basic and acidic residues" evidence="3">
    <location>
        <begin position="267"/>
        <end position="279"/>
    </location>
</feature>
<dbReference type="InterPro" id="IPR025676">
    <property type="entry name" value="Clr5_dom"/>
</dbReference>
<evidence type="ECO:0000256" key="3">
    <source>
        <dbReference type="SAM" id="MobiDB-lite"/>
    </source>
</evidence>
<dbReference type="Proteomes" id="UP000801428">
    <property type="component" value="Unassembled WGS sequence"/>
</dbReference>
<evidence type="ECO:0000259" key="4">
    <source>
        <dbReference type="Pfam" id="PF14420"/>
    </source>
</evidence>
<proteinExistence type="predicted"/>
<keyword evidence="6" id="KW-1185">Reference proteome</keyword>
<feature type="region of interest" description="Disordered" evidence="3">
    <location>
        <begin position="259"/>
        <end position="304"/>
    </location>
</feature>
<dbReference type="SUPFAM" id="SSF48403">
    <property type="entry name" value="Ankyrin repeat"/>
    <property type="match status" value="1"/>
</dbReference>
<feature type="compositionally biased region" description="Polar residues" evidence="3">
    <location>
        <begin position="280"/>
        <end position="289"/>
    </location>
</feature>
<dbReference type="EMBL" id="SWKU01000003">
    <property type="protein sequence ID" value="KAF3008432.1"/>
    <property type="molecule type" value="Genomic_DNA"/>
</dbReference>
<protein>
    <recommendedName>
        <fullName evidence="4">Clr5 domain-containing protein</fullName>
    </recommendedName>
</protein>
<evidence type="ECO:0000313" key="6">
    <source>
        <dbReference type="Proteomes" id="UP000801428"/>
    </source>
</evidence>
<dbReference type="InterPro" id="IPR050745">
    <property type="entry name" value="Multifunctional_regulatory"/>
</dbReference>
<dbReference type="PANTHER" id="PTHR24189">
    <property type="entry name" value="MYOTROPHIN"/>
    <property type="match status" value="1"/>
</dbReference>
<dbReference type="OrthoDB" id="194358at2759"/>
<dbReference type="InterPro" id="IPR036770">
    <property type="entry name" value="Ankyrin_rpt-contain_sf"/>
</dbReference>
<name>A0A9P4TLW9_CURKU</name>
<evidence type="ECO:0000256" key="2">
    <source>
        <dbReference type="ARBA" id="ARBA00023043"/>
    </source>
</evidence>
<keyword evidence="1" id="KW-0677">Repeat</keyword>